<protein>
    <submittedName>
        <fullName evidence="5">Methyltransferase type 11</fullName>
    </submittedName>
</protein>
<keyword evidence="3" id="KW-0949">S-adenosyl-L-methionine</keyword>
<keyword evidence="6" id="KW-1185">Reference proteome</keyword>
<evidence type="ECO:0000256" key="1">
    <source>
        <dbReference type="ARBA" id="ARBA00022603"/>
    </source>
</evidence>
<dbReference type="InterPro" id="IPR029063">
    <property type="entry name" value="SAM-dependent_MTases_sf"/>
</dbReference>
<dbReference type="HOGENOM" id="CLU_056435_4_3_7"/>
<evidence type="ECO:0000313" key="6">
    <source>
        <dbReference type="Proteomes" id="UP000004662"/>
    </source>
</evidence>
<dbReference type="GO" id="GO:0032259">
    <property type="term" value="P:methylation"/>
    <property type="evidence" value="ECO:0007669"/>
    <property type="project" value="UniProtKB-KW"/>
</dbReference>
<dbReference type="RefSeq" id="WP_009182216.1">
    <property type="nucleotide sequence ID" value="NZ_CM001368.1"/>
</dbReference>
<reference evidence="6" key="1">
    <citation type="journal article" date="2015" name="Genome Announc.">
        <title>High-Quality Draft Genome Sequence of Desulfovibrio carbinoliphilus FW-101-2B, an Organic Acid-Oxidizing Sulfate-Reducing Bacterium Isolated from Uranium(VI)-Contaminated Groundwater.</title>
        <authorList>
            <person name="Ramsay B.D."/>
            <person name="Hwang C."/>
            <person name="Woo H.L."/>
            <person name="Carroll S.L."/>
            <person name="Lucas S."/>
            <person name="Han J."/>
            <person name="Lapidus A.L."/>
            <person name="Cheng J.F."/>
            <person name="Goodwin L.A."/>
            <person name="Pitluck S."/>
            <person name="Peters L."/>
            <person name="Chertkov O."/>
            <person name="Held B."/>
            <person name="Detter J.C."/>
            <person name="Han C.S."/>
            <person name="Tapia R."/>
            <person name="Land M.L."/>
            <person name="Hauser L.J."/>
            <person name="Kyrpides N.C."/>
            <person name="Ivanova N.N."/>
            <person name="Mikhailova N."/>
            <person name="Pagani I."/>
            <person name="Woyke T."/>
            <person name="Arkin A.P."/>
            <person name="Dehal P."/>
            <person name="Chivian D."/>
            <person name="Criddle C.S."/>
            <person name="Wu W."/>
            <person name="Chakraborty R."/>
            <person name="Hazen T.C."/>
            <person name="Fields M.W."/>
        </authorList>
    </citation>
    <scope>NUCLEOTIDE SEQUENCE [LARGE SCALE GENOMIC DNA]</scope>
    <source>
        <strain evidence="6">FW-101-2B</strain>
    </source>
</reference>
<dbReference type="Gene3D" id="3.40.50.150">
    <property type="entry name" value="Vaccinia Virus protein VP39"/>
    <property type="match status" value="1"/>
</dbReference>
<evidence type="ECO:0000259" key="4">
    <source>
        <dbReference type="Pfam" id="PF13649"/>
    </source>
</evidence>
<gene>
    <name evidence="5" type="ORF">DFW101_2853</name>
</gene>
<feature type="domain" description="Methyltransferase" evidence="4">
    <location>
        <begin position="131"/>
        <end position="227"/>
    </location>
</feature>
<dbReference type="CDD" id="cd02440">
    <property type="entry name" value="AdoMet_MTases"/>
    <property type="match status" value="1"/>
</dbReference>
<evidence type="ECO:0000313" key="5">
    <source>
        <dbReference type="EMBL" id="EHJ48856.1"/>
    </source>
</evidence>
<dbReference type="Pfam" id="PF13649">
    <property type="entry name" value="Methyltransf_25"/>
    <property type="match status" value="1"/>
</dbReference>
<dbReference type="OrthoDB" id="5319472at2"/>
<dbReference type="InterPro" id="IPR041698">
    <property type="entry name" value="Methyltransf_25"/>
</dbReference>
<evidence type="ECO:0000256" key="2">
    <source>
        <dbReference type="ARBA" id="ARBA00022679"/>
    </source>
</evidence>
<dbReference type="EMBL" id="CM001368">
    <property type="protein sequence ID" value="EHJ48856.1"/>
    <property type="molecule type" value="Genomic_DNA"/>
</dbReference>
<dbReference type="SUPFAM" id="SSF53335">
    <property type="entry name" value="S-adenosyl-L-methionine-dependent methyltransferases"/>
    <property type="match status" value="1"/>
</dbReference>
<dbReference type="GO" id="GO:0008168">
    <property type="term" value="F:methyltransferase activity"/>
    <property type="evidence" value="ECO:0007669"/>
    <property type="project" value="UniProtKB-KW"/>
</dbReference>
<sequence>MTSKTKVVTVRLTDEQYTFFNDWQKKLQAQTGIEVPMGAVIRRALEGFMHFASSQNRQESPDLREAQDRLQASKEYVTEYNQKMRSDKMTIDNAEYKKGFAEHYEEGRPVWDIGKPQAPFIEIADRIKGPILDVGCGSGSVAVFFAEKGNTVTGIDLVDKAIERARAKAAAKGLNVSFQVKDAFTLIESDWRFPSIIDSGLFHVFARDLERQRLYVEALAHVIEPGGTLYLLAAKDQPEGSIALSGYSHDELVDAFSEGWKFESIKEFMAEVTPEIAEKHPDVEWSTWFAVIKRRV</sequence>
<dbReference type="AlphaFoldDB" id="G7QBJ3"/>
<keyword evidence="2" id="KW-0808">Transferase</keyword>
<accession>G7QBJ3</accession>
<name>G7QBJ3_9BACT</name>
<dbReference type="STRING" id="694327.DFW101_2853"/>
<organism evidence="5 6">
    <name type="scientific">Solidesulfovibrio carbinoliphilus subsp. oakridgensis</name>
    <dbReference type="NCBI Taxonomy" id="694327"/>
    <lineage>
        <taxon>Bacteria</taxon>
        <taxon>Pseudomonadati</taxon>
        <taxon>Thermodesulfobacteriota</taxon>
        <taxon>Desulfovibrionia</taxon>
        <taxon>Desulfovibrionales</taxon>
        <taxon>Desulfovibrionaceae</taxon>
        <taxon>Solidesulfovibrio</taxon>
    </lineage>
</organism>
<dbReference type="Proteomes" id="UP000004662">
    <property type="component" value="Chromosome"/>
</dbReference>
<proteinExistence type="predicted"/>
<evidence type="ECO:0000256" key="3">
    <source>
        <dbReference type="ARBA" id="ARBA00022691"/>
    </source>
</evidence>
<dbReference type="PANTHER" id="PTHR43464">
    <property type="entry name" value="METHYLTRANSFERASE"/>
    <property type="match status" value="1"/>
</dbReference>
<dbReference type="eggNOG" id="COG2226">
    <property type="taxonomic scope" value="Bacteria"/>
</dbReference>
<dbReference type="PANTHER" id="PTHR43464:SF19">
    <property type="entry name" value="UBIQUINONE BIOSYNTHESIS O-METHYLTRANSFERASE, MITOCHONDRIAL"/>
    <property type="match status" value="1"/>
</dbReference>
<keyword evidence="1 5" id="KW-0489">Methyltransferase</keyword>